<organism evidence="1 2">
    <name type="scientific">Scleromatobacter humisilvae</name>
    <dbReference type="NCBI Taxonomy" id="2897159"/>
    <lineage>
        <taxon>Bacteria</taxon>
        <taxon>Pseudomonadati</taxon>
        <taxon>Pseudomonadota</taxon>
        <taxon>Betaproteobacteria</taxon>
        <taxon>Burkholderiales</taxon>
        <taxon>Sphaerotilaceae</taxon>
        <taxon>Scleromatobacter</taxon>
    </lineage>
</organism>
<proteinExistence type="predicted"/>
<dbReference type="EMBL" id="JAJLJH010000003">
    <property type="protein sequence ID" value="MCK9686674.1"/>
    <property type="molecule type" value="Genomic_DNA"/>
</dbReference>
<evidence type="ECO:0000313" key="1">
    <source>
        <dbReference type="EMBL" id="MCK9686674.1"/>
    </source>
</evidence>
<protein>
    <submittedName>
        <fullName evidence="1">Uncharacterized protein</fullName>
    </submittedName>
</protein>
<sequence>MTSTRASSHIASCAARRARVNMRALAIVIAKTASTMHTVVMPLRSPGLGRS</sequence>
<dbReference type="Proteomes" id="UP001139353">
    <property type="component" value="Unassembled WGS sequence"/>
</dbReference>
<accession>A0A9X2C2C2</accession>
<name>A0A9X2C2C2_9BURK</name>
<evidence type="ECO:0000313" key="2">
    <source>
        <dbReference type="Proteomes" id="UP001139353"/>
    </source>
</evidence>
<dbReference type="AlphaFoldDB" id="A0A9X2C2C2"/>
<dbReference type="RefSeq" id="WP_275682717.1">
    <property type="nucleotide sequence ID" value="NZ_JAJLJH010000003.1"/>
</dbReference>
<gene>
    <name evidence="1" type="ORF">LPC04_13250</name>
</gene>
<keyword evidence="2" id="KW-1185">Reference proteome</keyword>
<comment type="caution">
    <text evidence="1">The sequence shown here is derived from an EMBL/GenBank/DDBJ whole genome shotgun (WGS) entry which is preliminary data.</text>
</comment>
<reference evidence="1" key="1">
    <citation type="submission" date="2021-11" db="EMBL/GenBank/DDBJ databases">
        <title>BS-T2-15 a new species belonging to the Comamonadaceae family isolated from the soil of a French oak forest.</title>
        <authorList>
            <person name="Mieszkin S."/>
            <person name="Alain K."/>
        </authorList>
    </citation>
    <scope>NUCLEOTIDE SEQUENCE</scope>
    <source>
        <strain evidence="1">BS-T2-15</strain>
    </source>
</reference>